<sequence length="64" mass="7380">MNAITSIESYRRALLRINYLMNKGSQGISFYELSEITALRLAASEFEKIRYDHSLSNEIVDHSL</sequence>
<evidence type="ECO:0000313" key="1">
    <source>
        <dbReference type="EMBL" id="SER49714.1"/>
    </source>
</evidence>
<keyword evidence="2" id="KW-1185">Reference proteome</keyword>
<dbReference type="AlphaFoldDB" id="A0A1H9PNF5"/>
<reference evidence="1 2" key="1">
    <citation type="submission" date="2016-10" db="EMBL/GenBank/DDBJ databases">
        <authorList>
            <person name="de Groot N.N."/>
        </authorList>
    </citation>
    <scope>NUCLEOTIDE SEQUENCE [LARGE SCALE GENOMIC DNA]</scope>
    <source>
        <strain evidence="1 2">DSM 18610</strain>
    </source>
</reference>
<organism evidence="1 2">
    <name type="scientific">Pedobacter rhizosphaerae</name>
    <dbReference type="NCBI Taxonomy" id="390241"/>
    <lineage>
        <taxon>Bacteria</taxon>
        <taxon>Pseudomonadati</taxon>
        <taxon>Bacteroidota</taxon>
        <taxon>Sphingobacteriia</taxon>
        <taxon>Sphingobacteriales</taxon>
        <taxon>Sphingobacteriaceae</taxon>
        <taxon>Pedobacter</taxon>
    </lineage>
</organism>
<name>A0A1H9PNF5_9SPHI</name>
<accession>A0A1H9PNF5</accession>
<dbReference type="EMBL" id="FOGG01000010">
    <property type="protein sequence ID" value="SER49714.1"/>
    <property type="molecule type" value="Genomic_DNA"/>
</dbReference>
<dbReference type="Proteomes" id="UP000199572">
    <property type="component" value="Unassembled WGS sequence"/>
</dbReference>
<evidence type="ECO:0000313" key="2">
    <source>
        <dbReference type="Proteomes" id="UP000199572"/>
    </source>
</evidence>
<protein>
    <submittedName>
        <fullName evidence="1">Uncharacterized protein</fullName>
    </submittedName>
</protein>
<gene>
    <name evidence="1" type="ORF">SAMN04488023_11041</name>
</gene>
<proteinExistence type="predicted"/>